<organism evidence="1 2">
    <name type="scientific">Microlunatus soli</name>
    <dbReference type="NCBI Taxonomy" id="630515"/>
    <lineage>
        <taxon>Bacteria</taxon>
        <taxon>Bacillati</taxon>
        <taxon>Actinomycetota</taxon>
        <taxon>Actinomycetes</taxon>
        <taxon>Propionibacteriales</taxon>
        <taxon>Propionibacteriaceae</taxon>
        <taxon>Microlunatus</taxon>
    </lineage>
</organism>
<dbReference type="STRING" id="630515.SAMN04489812_1897"/>
<proteinExistence type="predicted"/>
<accession>A0A1H1S666</accession>
<reference evidence="1 2" key="1">
    <citation type="submission" date="2016-10" db="EMBL/GenBank/DDBJ databases">
        <authorList>
            <person name="de Groot N.N."/>
        </authorList>
    </citation>
    <scope>NUCLEOTIDE SEQUENCE [LARGE SCALE GENOMIC DNA]</scope>
    <source>
        <strain evidence="1 2">DSM 21800</strain>
    </source>
</reference>
<dbReference type="EMBL" id="LT629772">
    <property type="protein sequence ID" value="SDS43442.1"/>
    <property type="molecule type" value="Genomic_DNA"/>
</dbReference>
<dbReference type="SUPFAM" id="SSF53850">
    <property type="entry name" value="Periplasmic binding protein-like II"/>
    <property type="match status" value="1"/>
</dbReference>
<dbReference type="RefSeq" id="WP_157683334.1">
    <property type="nucleotide sequence ID" value="NZ_LT629772.1"/>
</dbReference>
<dbReference type="Gene3D" id="3.40.190.10">
    <property type="entry name" value="Periplasmic binding protein-like II"/>
    <property type="match status" value="1"/>
</dbReference>
<protein>
    <submittedName>
        <fullName evidence="1">Cellobiose transport system substrate-binding protein</fullName>
    </submittedName>
</protein>
<dbReference type="AlphaFoldDB" id="A0A1H1S666"/>
<sequence>MMAAVLPRRSVLAGLAGLTGLGALSAVGLTGCGSQTSISSDPKELVLWYWDRSANPRYLRQAAKEIPGTDGVRVRADLVGGTFDTKLRTSLAGDAYIPDLTFINSNVSMYFPNQEMFLDLNELGAQDYKHLYFDWKWELGVTPTNRFCFYPLDTGPSGYFYRNDIFARAGVDADPESVSDQIKTWDGFIELGQKVQKNTGSFMVVQGATIFKQYINASSERYFDKAGKPLYLRPDSTVRKAWDVAVRAIKSGICGNQAIETDQNAAWSSGKTAGHIEGNWWAQILADTAADTKGKWRLAFQPIRPGSSGGSFVCLPRTCKNPEAAFRFMTWLTSPEHQAQSFTEMQLFPSTVDAFSSDKIKSDNSFFGGQDLLGFFQKCAEAVPTAFISTYETQAEYFTDELINVESAGKDPEQAWDDAVDLTRKVLRKRGVEI</sequence>
<keyword evidence="2" id="KW-1185">Reference proteome</keyword>
<dbReference type="PANTHER" id="PTHR43649">
    <property type="entry name" value="ARABINOSE-BINDING PROTEIN-RELATED"/>
    <property type="match status" value="1"/>
</dbReference>
<evidence type="ECO:0000313" key="2">
    <source>
        <dbReference type="Proteomes" id="UP000199103"/>
    </source>
</evidence>
<dbReference type="InterPro" id="IPR006059">
    <property type="entry name" value="SBP"/>
</dbReference>
<dbReference type="InterPro" id="IPR050490">
    <property type="entry name" value="Bact_solute-bd_prot1"/>
</dbReference>
<dbReference type="Pfam" id="PF01547">
    <property type="entry name" value="SBP_bac_1"/>
    <property type="match status" value="1"/>
</dbReference>
<name>A0A1H1S666_9ACTN</name>
<gene>
    <name evidence="1" type="ORF">SAMN04489812_1897</name>
</gene>
<dbReference type="Proteomes" id="UP000199103">
    <property type="component" value="Chromosome I"/>
</dbReference>
<dbReference type="PANTHER" id="PTHR43649:SF32">
    <property type="entry name" value="SUGAR BINDING SECRETED PROTEIN"/>
    <property type="match status" value="1"/>
</dbReference>
<evidence type="ECO:0000313" key="1">
    <source>
        <dbReference type="EMBL" id="SDS43442.1"/>
    </source>
</evidence>
<dbReference type="OrthoDB" id="3226017at2"/>